<dbReference type="Pfam" id="PF05911">
    <property type="entry name" value="FPP"/>
    <property type="match status" value="1"/>
</dbReference>
<feature type="compositionally biased region" description="Polar residues" evidence="4">
    <location>
        <begin position="627"/>
        <end position="638"/>
    </location>
</feature>
<feature type="compositionally biased region" description="Low complexity" evidence="4">
    <location>
        <begin position="639"/>
        <end position="650"/>
    </location>
</feature>
<sequence>SPLSLSPPPSLSLSLSYPPSRSCPLPPSPFLSLSLSPPSLFPSHPLSPINDSLALDLHCRNFNSFAFFTFTLPHYSFSLNSLFPFLSFFFLSISYFFLQAAFQFLQPGMDRRGWPWKKKSSEKTAEKANASESAGTQGDQDGYKKPSYVQISVETYSHLTGLEDQVKTRDEQIQTLEGEIKELNEKLSAAQSEMTTKDNLVKQHAKVAEEAVSGWEKAEAEALALKNHLETVTLSKLTAEDRASHLDGALKECMRQIRNLKEEHEHKLQDVIFTKTKQWDKVKLELESKMADLDQELLRSAAESAALSRSLQERSNMLIKISEEKSQAEAEIELLKGNIESCEREINSLKYELHIVSKELEIRNEEKNMSMRSAEAANKQHMEGVKKITKLEAECQRLRGLVRKKLPGPAALAQMKLEVESLGREYGDTRVRKSPSRPPTPHMLSVPDFSLDNALKFQKENEFLTERMLAMEEETKMLKEALAKRNSELQTSRSMCAKTASKLQNLEAQLQNGNHQRSSPKSVVQYTADGFSCQNTSHPPSLTSMSEDGNEDGQSFADSLSIAATSDISHFREKKNEKLSKTESGSHLGLMDDFLEMEKLACQSNESNEAILASNSTNNKDSEVVRQESNGIQSEQLLDSSPSEDVVSSSADLSTECANSNGLPLLKLRSRISMIFESISKDADTGKILEDIKCIVQDAHDALQQPTINCVSFVSEVQSPDTTCDRQANPDDAGLGVEREIAFTQPVAHNQPMNQELEAAISQIHEFVLFLGKEASRVHDTISPDGNGLGQKVEEFSATFSKIVHANTSLVDFVIVLSHVLSEASELRFSFIGCKDTDGDANSPDCIDKVALPEHKVVQNDSIDERYTNGCSHISSPTSDLEVPYDGNLDSSYESNSRLPKLSSEDIEELRLAKENLSKDLARCSEDFEAAKRKLQETEQLLAESRSQLAFAQKSNSLSETQLKCMAESYRSLEARAEDLETELNLLRAKSEALENDLQDEKRNHHEALSKCQELQEQLQRNEVCCAICSSAIDGDPQKSQEIELTAAAEKLAECQETIFLLSKQLKSLRPQPDFAGSPFSDRSHRGEEFIEDEPSKSGTNLLDLDRSENDTATSTVTPTIGAESPCSASDGEGGSFLSPINSKHPKHRPTKSSSSSSSSAPTPEKQTRGFSRFFSSKGKNNSH</sequence>
<organism evidence="5">
    <name type="scientific">Cucumis melo</name>
    <name type="common">Muskmelon</name>
    <dbReference type="NCBI Taxonomy" id="3656"/>
    <lineage>
        <taxon>Eukaryota</taxon>
        <taxon>Viridiplantae</taxon>
        <taxon>Streptophyta</taxon>
        <taxon>Embryophyta</taxon>
        <taxon>Tracheophyta</taxon>
        <taxon>Spermatophyta</taxon>
        <taxon>Magnoliopsida</taxon>
        <taxon>eudicotyledons</taxon>
        <taxon>Gunneridae</taxon>
        <taxon>Pentapetalae</taxon>
        <taxon>rosids</taxon>
        <taxon>fabids</taxon>
        <taxon>Cucurbitales</taxon>
        <taxon>Cucurbitaceae</taxon>
        <taxon>Benincaseae</taxon>
        <taxon>Cucumis</taxon>
    </lineage>
</organism>
<evidence type="ECO:0000313" key="5">
    <source>
        <dbReference type="EnsemblPlants" id="MELO3C003764.2.1"/>
    </source>
</evidence>
<evidence type="ECO:0000256" key="2">
    <source>
        <dbReference type="ARBA" id="ARBA00023054"/>
    </source>
</evidence>
<protein>
    <recommendedName>
        <fullName evidence="6">Filament-like plant protein 4</fullName>
    </recommendedName>
</protein>
<name>A0A9I9CHR3_CUCME</name>
<dbReference type="InterPro" id="IPR008587">
    <property type="entry name" value="FPP_plant"/>
</dbReference>
<dbReference type="PANTHER" id="PTHR31580">
    <property type="entry name" value="FILAMENT-LIKE PLANT PROTEIN 4"/>
    <property type="match status" value="1"/>
</dbReference>
<feature type="region of interest" description="Disordered" evidence="4">
    <location>
        <begin position="530"/>
        <end position="555"/>
    </location>
</feature>
<evidence type="ECO:0008006" key="6">
    <source>
        <dbReference type="Google" id="ProtNLM"/>
    </source>
</evidence>
<feature type="coiled-coil region" evidence="3">
    <location>
        <begin position="159"/>
        <end position="200"/>
    </location>
</feature>
<feature type="compositionally biased region" description="Basic and acidic residues" evidence="4">
    <location>
        <begin position="115"/>
        <end position="126"/>
    </location>
</feature>
<dbReference type="EnsemblPlants" id="MELO3C003764.2.1">
    <property type="protein sequence ID" value="MELO3C003764.2.1"/>
    <property type="gene ID" value="MELO3C003764.2"/>
</dbReference>
<feature type="region of interest" description="Disordered" evidence="4">
    <location>
        <begin position="1071"/>
        <end position="1184"/>
    </location>
</feature>
<feature type="coiled-coil region" evidence="3">
    <location>
        <begin position="454"/>
        <end position="516"/>
    </location>
</feature>
<feature type="coiled-coil region" evidence="3">
    <location>
        <begin position="243"/>
        <end position="377"/>
    </location>
</feature>
<feature type="compositionally biased region" description="Polar residues" evidence="4">
    <location>
        <begin position="1174"/>
        <end position="1184"/>
    </location>
</feature>
<feature type="compositionally biased region" description="Polar residues" evidence="4">
    <location>
        <begin position="532"/>
        <end position="555"/>
    </location>
</feature>
<reference evidence="5" key="1">
    <citation type="submission" date="2023-03" db="UniProtKB">
        <authorList>
            <consortium name="EnsemblPlants"/>
        </authorList>
    </citation>
    <scope>IDENTIFICATION</scope>
</reference>
<dbReference type="PANTHER" id="PTHR31580:SF4">
    <property type="entry name" value="FILAMENT-LIKE PLANT PROTEIN 6"/>
    <property type="match status" value="1"/>
</dbReference>
<proteinExistence type="inferred from homology"/>
<evidence type="ECO:0000256" key="4">
    <source>
        <dbReference type="SAM" id="MobiDB-lite"/>
    </source>
</evidence>
<comment type="similarity">
    <text evidence="1">Belongs to the FPP family.</text>
</comment>
<feature type="region of interest" description="Disordered" evidence="4">
    <location>
        <begin position="613"/>
        <end position="651"/>
    </location>
</feature>
<dbReference type="SUPFAM" id="SSF57997">
    <property type="entry name" value="Tropomyosin"/>
    <property type="match status" value="1"/>
</dbReference>
<dbReference type="AlphaFoldDB" id="A0A9I9CHR3"/>
<feature type="coiled-coil region" evidence="3">
    <location>
        <begin position="907"/>
        <end position="1018"/>
    </location>
</feature>
<accession>A0A9I9CHR3</accession>
<evidence type="ECO:0000256" key="3">
    <source>
        <dbReference type="SAM" id="Coils"/>
    </source>
</evidence>
<feature type="region of interest" description="Disordered" evidence="4">
    <location>
        <begin position="115"/>
        <end position="144"/>
    </location>
</feature>
<keyword evidence="2 3" id="KW-0175">Coiled coil</keyword>
<dbReference type="Gramene" id="MELO3C003764.2.1">
    <property type="protein sequence ID" value="MELO3C003764.2.1"/>
    <property type="gene ID" value="MELO3C003764.2"/>
</dbReference>
<evidence type="ECO:0000256" key="1">
    <source>
        <dbReference type="ARBA" id="ARBA00005921"/>
    </source>
</evidence>